<dbReference type="PANTHER" id="PTHR30011:SF41">
    <property type="entry name" value="XENOBIOTIC COMPOUND MONOOXYGENASE, DSZA FAMILY (AFU_ORTHOLOGUE AFUA_3G15040)"/>
    <property type="match status" value="1"/>
</dbReference>
<dbReference type="SUPFAM" id="SSF51679">
    <property type="entry name" value="Bacterial luciferase-like"/>
    <property type="match status" value="1"/>
</dbReference>
<dbReference type="InterPro" id="IPR051260">
    <property type="entry name" value="Diverse_substr_monoxygenases"/>
</dbReference>
<dbReference type="EMBL" id="JAPQKI010000004">
    <property type="protein sequence ID" value="KAJ5102551.1"/>
    <property type="molecule type" value="Genomic_DNA"/>
</dbReference>
<dbReference type="PANTHER" id="PTHR30011">
    <property type="entry name" value="ALKANESULFONATE MONOOXYGENASE-RELATED"/>
    <property type="match status" value="1"/>
</dbReference>
<feature type="region of interest" description="Disordered" evidence="1">
    <location>
        <begin position="327"/>
        <end position="346"/>
    </location>
</feature>
<dbReference type="OrthoDB" id="5561043at2759"/>
<dbReference type="InterPro" id="IPR036661">
    <property type="entry name" value="Luciferase-like_sf"/>
</dbReference>
<keyword evidence="4" id="KW-1185">Reference proteome</keyword>
<reference evidence="3" key="1">
    <citation type="submission" date="2022-11" db="EMBL/GenBank/DDBJ databases">
        <authorList>
            <person name="Petersen C."/>
        </authorList>
    </citation>
    <scope>NUCLEOTIDE SEQUENCE</scope>
    <source>
        <strain evidence="3">IBT 30761</strain>
    </source>
</reference>
<dbReference type="Proteomes" id="UP001149074">
    <property type="component" value="Unassembled WGS sequence"/>
</dbReference>
<feature type="domain" description="Luciferase-like" evidence="2">
    <location>
        <begin position="54"/>
        <end position="266"/>
    </location>
</feature>
<dbReference type="GO" id="GO:0016705">
    <property type="term" value="F:oxidoreductase activity, acting on paired donors, with incorporation or reduction of molecular oxygen"/>
    <property type="evidence" value="ECO:0007669"/>
    <property type="project" value="InterPro"/>
</dbReference>
<dbReference type="GO" id="GO:0004497">
    <property type="term" value="F:monooxygenase activity"/>
    <property type="evidence" value="ECO:0007669"/>
    <property type="project" value="UniProtKB-KW"/>
</dbReference>
<accession>A0A9W9FLQ5</accession>
<dbReference type="RefSeq" id="XP_056475931.1">
    <property type="nucleotide sequence ID" value="XM_056615574.1"/>
</dbReference>
<dbReference type="InterPro" id="IPR011251">
    <property type="entry name" value="Luciferase-like_dom"/>
</dbReference>
<gene>
    <name evidence="3" type="ORF">N7532_003080</name>
</gene>
<name>A0A9W9FLQ5_9EURO</name>
<dbReference type="Gene3D" id="3.20.20.30">
    <property type="entry name" value="Luciferase-like domain"/>
    <property type="match status" value="1"/>
</dbReference>
<comment type="caution">
    <text evidence="3">The sequence shown here is derived from an EMBL/GenBank/DDBJ whole genome shotgun (WGS) entry which is preliminary data.</text>
</comment>
<sequence length="346" mass="38111">MFIADTLGRYNVYKGPAIVVPSLSSGAQFPVNDLLYLIPALAAVTKNLIFGVTASVTAARNHGLTEQIPQDERYAIAHEYLEVLYKLWEGSFRDGAVLADQENTSMFPVRTSVSLLHSALPFCFRQVSPRRGTRLEGSMARPSSAGDQAPEATRGTVDNIRNIAKREGRDPSNIKVIVGINVLVAATDEDAKAKREGYIHFADDEGALALFGGWLGVDCPRNSTTSTENLPWTKQRIVEYISVGGLQAKLIGSPTTVAEELEPWVDISGVDGFNLAHSTNPGTFEDIIEFLLPELRRRGLFRAKVEKEGATAREMCIVSRRLPDDYPGSQFKRRAGEEVPQYQRNE</sequence>
<keyword evidence="3" id="KW-0503">Monooxygenase</keyword>
<evidence type="ECO:0000313" key="3">
    <source>
        <dbReference type="EMBL" id="KAJ5102551.1"/>
    </source>
</evidence>
<organism evidence="3 4">
    <name type="scientific">Penicillium argentinense</name>
    <dbReference type="NCBI Taxonomy" id="1131581"/>
    <lineage>
        <taxon>Eukaryota</taxon>
        <taxon>Fungi</taxon>
        <taxon>Dikarya</taxon>
        <taxon>Ascomycota</taxon>
        <taxon>Pezizomycotina</taxon>
        <taxon>Eurotiomycetes</taxon>
        <taxon>Eurotiomycetidae</taxon>
        <taxon>Eurotiales</taxon>
        <taxon>Aspergillaceae</taxon>
        <taxon>Penicillium</taxon>
    </lineage>
</organism>
<evidence type="ECO:0000313" key="4">
    <source>
        <dbReference type="Proteomes" id="UP001149074"/>
    </source>
</evidence>
<dbReference type="GeneID" id="81354553"/>
<evidence type="ECO:0000259" key="2">
    <source>
        <dbReference type="Pfam" id="PF00296"/>
    </source>
</evidence>
<reference evidence="3" key="2">
    <citation type="journal article" date="2023" name="IMA Fungus">
        <title>Comparative genomic study of the Penicillium genus elucidates a diverse pangenome and 15 lateral gene transfer events.</title>
        <authorList>
            <person name="Petersen C."/>
            <person name="Sorensen T."/>
            <person name="Nielsen M.R."/>
            <person name="Sondergaard T.E."/>
            <person name="Sorensen J.L."/>
            <person name="Fitzpatrick D.A."/>
            <person name="Frisvad J.C."/>
            <person name="Nielsen K.L."/>
        </authorList>
    </citation>
    <scope>NUCLEOTIDE SEQUENCE</scope>
    <source>
        <strain evidence="3">IBT 30761</strain>
    </source>
</reference>
<keyword evidence="3" id="KW-0560">Oxidoreductase</keyword>
<protein>
    <submittedName>
        <fullName evidence="3">Xenobiotic compound monooxygenase DszA family</fullName>
    </submittedName>
</protein>
<feature type="region of interest" description="Disordered" evidence="1">
    <location>
        <begin position="134"/>
        <end position="153"/>
    </location>
</feature>
<dbReference type="AlphaFoldDB" id="A0A9W9FLQ5"/>
<evidence type="ECO:0000256" key="1">
    <source>
        <dbReference type="SAM" id="MobiDB-lite"/>
    </source>
</evidence>
<dbReference type="Pfam" id="PF00296">
    <property type="entry name" value="Bac_luciferase"/>
    <property type="match status" value="1"/>
</dbReference>
<proteinExistence type="predicted"/>